<evidence type="ECO:0000313" key="2">
    <source>
        <dbReference type="Proteomes" id="UP001187192"/>
    </source>
</evidence>
<dbReference type="EMBL" id="BTGU01000102">
    <property type="protein sequence ID" value="GMN60753.1"/>
    <property type="molecule type" value="Genomic_DNA"/>
</dbReference>
<dbReference type="Proteomes" id="UP001187192">
    <property type="component" value="Unassembled WGS sequence"/>
</dbReference>
<reference evidence="1" key="1">
    <citation type="submission" date="2023-07" db="EMBL/GenBank/DDBJ databases">
        <title>draft genome sequence of fig (Ficus carica).</title>
        <authorList>
            <person name="Takahashi T."/>
            <person name="Nishimura K."/>
        </authorList>
    </citation>
    <scope>NUCLEOTIDE SEQUENCE</scope>
</reference>
<proteinExistence type="predicted"/>
<comment type="caution">
    <text evidence="1">The sequence shown here is derived from an EMBL/GenBank/DDBJ whole genome shotgun (WGS) entry which is preliminary data.</text>
</comment>
<evidence type="ECO:0000313" key="1">
    <source>
        <dbReference type="EMBL" id="GMN60753.1"/>
    </source>
</evidence>
<organism evidence="1 2">
    <name type="scientific">Ficus carica</name>
    <name type="common">Common fig</name>
    <dbReference type="NCBI Taxonomy" id="3494"/>
    <lineage>
        <taxon>Eukaryota</taxon>
        <taxon>Viridiplantae</taxon>
        <taxon>Streptophyta</taxon>
        <taxon>Embryophyta</taxon>
        <taxon>Tracheophyta</taxon>
        <taxon>Spermatophyta</taxon>
        <taxon>Magnoliopsida</taxon>
        <taxon>eudicotyledons</taxon>
        <taxon>Gunneridae</taxon>
        <taxon>Pentapetalae</taxon>
        <taxon>rosids</taxon>
        <taxon>fabids</taxon>
        <taxon>Rosales</taxon>
        <taxon>Moraceae</taxon>
        <taxon>Ficeae</taxon>
        <taxon>Ficus</taxon>
    </lineage>
</organism>
<sequence length="99" mass="11015">MLKMFRIDIGKQVSAGSSPLTLVSDCISRAIRAEYWINQERARLVTLPKIPNSSGGTEGEGILLVWAKRRTTVEMRVMIMTIQCALNVDGSTWECADLD</sequence>
<accession>A0AA88IYQ0</accession>
<protein>
    <submittedName>
        <fullName evidence="1">Uncharacterized protein</fullName>
    </submittedName>
</protein>
<keyword evidence="2" id="KW-1185">Reference proteome</keyword>
<gene>
    <name evidence="1" type="ORF">TIFTF001_029834</name>
</gene>
<dbReference type="AlphaFoldDB" id="A0AA88IYQ0"/>
<name>A0AA88IYQ0_FICCA</name>